<accession>A0ABT4U3A7</accession>
<evidence type="ECO:0000313" key="3">
    <source>
        <dbReference type="EMBL" id="MDA2811438.1"/>
    </source>
</evidence>
<evidence type="ECO:0000256" key="2">
    <source>
        <dbReference type="SAM" id="Phobius"/>
    </source>
</evidence>
<evidence type="ECO:0000256" key="1">
    <source>
        <dbReference type="SAM" id="MobiDB-lite"/>
    </source>
</evidence>
<keyword evidence="2" id="KW-0812">Transmembrane</keyword>
<dbReference type="SUPFAM" id="SSF53822">
    <property type="entry name" value="Periplasmic binding protein-like I"/>
    <property type="match status" value="1"/>
</dbReference>
<feature type="transmembrane region" description="Helical" evidence="2">
    <location>
        <begin position="24"/>
        <end position="46"/>
    </location>
</feature>
<comment type="caution">
    <text evidence="3">The sequence shown here is derived from an EMBL/GenBank/DDBJ whole genome shotgun (WGS) entry which is preliminary data.</text>
</comment>
<organism evidence="3 4">
    <name type="scientific">Nocardiopsis endophytica</name>
    <dbReference type="NCBI Taxonomy" id="3018445"/>
    <lineage>
        <taxon>Bacteria</taxon>
        <taxon>Bacillati</taxon>
        <taxon>Actinomycetota</taxon>
        <taxon>Actinomycetes</taxon>
        <taxon>Streptosporangiales</taxon>
        <taxon>Nocardiopsidaceae</taxon>
        <taxon>Nocardiopsis</taxon>
    </lineage>
</organism>
<dbReference type="EMBL" id="JAQFWQ010000029">
    <property type="protein sequence ID" value="MDA2811438.1"/>
    <property type="molecule type" value="Genomic_DNA"/>
</dbReference>
<dbReference type="RefSeq" id="WP_270685892.1">
    <property type="nucleotide sequence ID" value="NZ_JAQFWQ010000029.1"/>
</dbReference>
<evidence type="ECO:0000313" key="4">
    <source>
        <dbReference type="Proteomes" id="UP001527866"/>
    </source>
</evidence>
<keyword evidence="2" id="KW-1133">Transmembrane helix</keyword>
<dbReference type="CDD" id="cd06268">
    <property type="entry name" value="PBP1_ABC_transporter_LIVBP-like"/>
    <property type="match status" value="1"/>
</dbReference>
<gene>
    <name evidence="3" type="ORF">O4J56_12415</name>
</gene>
<feature type="region of interest" description="Disordered" evidence="1">
    <location>
        <begin position="503"/>
        <end position="543"/>
    </location>
</feature>
<dbReference type="InterPro" id="IPR028082">
    <property type="entry name" value="Peripla_BP_I"/>
</dbReference>
<reference evidence="3 4" key="1">
    <citation type="submission" date="2023-01" db="EMBL/GenBank/DDBJ databases">
        <title>Draft genome sequence of Nocardiopsis sp. RSe5-2 isolated from halophytes.</title>
        <authorList>
            <person name="Duangmal K."/>
            <person name="Chantavorakit T."/>
        </authorList>
    </citation>
    <scope>NUCLEOTIDE SEQUENCE [LARGE SCALE GENOMIC DNA]</scope>
    <source>
        <strain evidence="3 4">RSe5-2</strain>
    </source>
</reference>
<name>A0ABT4U3A7_9ACTN</name>
<keyword evidence="2" id="KW-0472">Membrane</keyword>
<dbReference type="Gene3D" id="3.40.50.2300">
    <property type="match status" value="2"/>
</dbReference>
<dbReference type="Proteomes" id="UP001527866">
    <property type="component" value="Unassembled WGS sequence"/>
</dbReference>
<sequence>MPEQRQADTPAHTPPQRPPWWQQWWFRLSATGLALVLVVSAALWAVPRLLCGGEAGLVRVSGECVGVTDGSYLFPAERASLTNAFPADDAGADAEFDRFAEDFREVQEGIAEQNEKVAASGDDYVKVAFLAPLIPQDDRSFDHTRLLSSLWGVLAAQKRINGSRDFYDPAYPAVQVLLANEGDRQEHWRHSAEELVALSRDADHPLVTAFGMPLSSQATQDSVALLSEAGVPMVGGAAATDELNREDVPGFVRATPDVTDFTKALSRHLAAEDLDRAMTVFDDAGLQEGPDRFVDSLRGAYARDIRGVERLSQQPYTGQSLVKPPTPRLFAGIARKICSAAPDLVLFAGRTNDLAVFVESWAAEERDCSNDVDLTIAFMTTGLSVSRDDAVMRDLEEADARLILATTIDPAWTRGADSAPEGYGRFEEAFIEVAGEEARPTLVDGYAAMAHDALAVAAKSVRATALEIRESGAQDEGLPLPAIIAGQEKLNTSPEDMVVGAGGTLSYSTGGDGSPEGKPIPVVELPADKEGAASEDYYTTGGD</sequence>
<keyword evidence="4" id="KW-1185">Reference proteome</keyword>
<protein>
    <submittedName>
        <fullName evidence="3">ABC transporter substrate-binding protein</fullName>
    </submittedName>
</protein>
<proteinExistence type="predicted"/>